<evidence type="ECO:0000256" key="8">
    <source>
        <dbReference type="SAM" id="Phobius"/>
    </source>
</evidence>
<keyword evidence="5" id="KW-0406">Ion transport</keyword>
<feature type="transmembrane region" description="Helical" evidence="8">
    <location>
        <begin position="589"/>
        <end position="609"/>
    </location>
</feature>
<dbReference type="EMBL" id="CAUYUJ010018057">
    <property type="protein sequence ID" value="CAK0880262.1"/>
    <property type="molecule type" value="Genomic_DNA"/>
</dbReference>
<keyword evidence="3 8" id="KW-0812">Transmembrane</keyword>
<protein>
    <recommendedName>
        <fullName evidence="9">Sodium/calcium exchanger membrane region domain-containing protein</fullName>
    </recommendedName>
</protein>
<evidence type="ECO:0000256" key="4">
    <source>
        <dbReference type="ARBA" id="ARBA00022989"/>
    </source>
</evidence>
<dbReference type="Proteomes" id="UP001189429">
    <property type="component" value="Unassembled WGS sequence"/>
</dbReference>
<feature type="transmembrane region" description="Helical" evidence="8">
    <location>
        <begin position="294"/>
        <end position="317"/>
    </location>
</feature>
<feature type="compositionally biased region" description="Gly residues" evidence="7">
    <location>
        <begin position="64"/>
        <end position="87"/>
    </location>
</feature>
<name>A0ABN9W2I7_9DINO</name>
<comment type="caution">
    <text evidence="10">The sequence shown here is derived from an EMBL/GenBank/DDBJ whole genome shotgun (WGS) entry which is preliminary data.</text>
</comment>
<feature type="domain" description="Sodium/calcium exchanger membrane region" evidence="9">
    <location>
        <begin position="272"/>
        <end position="410"/>
    </location>
</feature>
<evidence type="ECO:0000313" key="11">
    <source>
        <dbReference type="Proteomes" id="UP001189429"/>
    </source>
</evidence>
<evidence type="ECO:0000256" key="7">
    <source>
        <dbReference type="SAM" id="MobiDB-lite"/>
    </source>
</evidence>
<dbReference type="InterPro" id="IPR004713">
    <property type="entry name" value="CaH_exchang"/>
</dbReference>
<keyword evidence="4 8" id="KW-1133">Transmembrane helix</keyword>
<keyword evidence="2" id="KW-0813">Transport</keyword>
<keyword evidence="6 8" id="KW-0472">Membrane</keyword>
<evidence type="ECO:0000256" key="5">
    <source>
        <dbReference type="ARBA" id="ARBA00023065"/>
    </source>
</evidence>
<dbReference type="InterPro" id="IPR004837">
    <property type="entry name" value="NaCa_Exmemb"/>
</dbReference>
<feature type="transmembrane region" description="Helical" evidence="8">
    <location>
        <begin position="561"/>
        <end position="582"/>
    </location>
</feature>
<gene>
    <name evidence="10" type="ORF">PCOR1329_LOCUS63465</name>
</gene>
<sequence>PPRRRGPQSAPHPARGGPAETPLGPPRAASRQAPSEPRGTMRTLLADGGAPGRGALGEASLLKGSGGAAGRGGAAPAGSRAGAGPGGFLRSQSGPAGLRSGSGAGESGQACAELAQASPTRAQDELGRRQSLPTLEASAKSRRSLPALTLLPAIKRSTAALQRGRLESDAQILRDVLLDPVNLLLLAGPFGLAGEHRGWPRGPTFLLCFLALVPLAKLLGDATEHLAERLGQTTGGLLNATFGNAVERAAERAPVHRRHRAQHGVGVCVSLAQEMIITVSAIKGGLLDVVKNSLLGSVLSNLLLVLGMAFFAGGLAMPEQRFPGAAALINVTMLLVGVMSFSLPTVPPSTLVLPVRIRPLIPSPSPLLLLQLSLSTVFSFGKPEGASLEVSRVSAIFASVGYVAYLVFQLRTHVEMFEDDSDADYVVSAEAPTLLESSPELELLPCGAPGHDADPEGVLSVPWALGLLLVSTVAVAALSEIMVDSIDGMVEAWRVPRSFVGVILLPIVGNACEHASAVRMAYNSKMGTAIAIAVGSSTQIAMFVMLFSVLAGWVIGRPLDLNLGATGLAVMILSVLVVFSIVMDGKSNWLEGFLLTLAYCLVAVLYWHAD</sequence>
<evidence type="ECO:0000256" key="1">
    <source>
        <dbReference type="ARBA" id="ARBA00004127"/>
    </source>
</evidence>
<organism evidence="10 11">
    <name type="scientific">Prorocentrum cordatum</name>
    <dbReference type="NCBI Taxonomy" id="2364126"/>
    <lineage>
        <taxon>Eukaryota</taxon>
        <taxon>Sar</taxon>
        <taxon>Alveolata</taxon>
        <taxon>Dinophyceae</taxon>
        <taxon>Prorocentrales</taxon>
        <taxon>Prorocentraceae</taxon>
        <taxon>Prorocentrum</taxon>
    </lineage>
</organism>
<dbReference type="Pfam" id="PF01699">
    <property type="entry name" value="Na_Ca_ex"/>
    <property type="match status" value="2"/>
</dbReference>
<evidence type="ECO:0000313" key="10">
    <source>
        <dbReference type="EMBL" id="CAK0880262.1"/>
    </source>
</evidence>
<feature type="transmembrane region" description="Helical" evidence="8">
    <location>
        <begin position="463"/>
        <end position="483"/>
    </location>
</feature>
<evidence type="ECO:0000256" key="2">
    <source>
        <dbReference type="ARBA" id="ARBA00022448"/>
    </source>
</evidence>
<dbReference type="Gene3D" id="1.20.1420.30">
    <property type="entry name" value="NCX, central ion-binding region"/>
    <property type="match status" value="1"/>
</dbReference>
<reference evidence="10" key="1">
    <citation type="submission" date="2023-10" db="EMBL/GenBank/DDBJ databases">
        <authorList>
            <person name="Chen Y."/>
            <person name="Shah S."/>
            <person name="Dougan E. K."/>
            <person name="Thang M."/>
            <person name="Chan C."/>
        </authorList>
    </citation>
    <scope>NUCLEOTIDE SEQUENCE [LARGE SCALE GENOMIC DNA]</scope>
</reference>
<feature type="transmembrane region" description="Helical" evidence="8">
    <location>
        <begin position="363"/>
        <end position="381"/>
    </location>
</feature>
<keyword evidence="11" id="KW-1185">Reference proteome</keyword>
<evidence type="ECO:0000259" key="9">
    <source>
        <dbReference type="Pfam" id="PF01699"/>
    </source>
</evidence>
<proteinExistence type="predicted"/>
<accession>A0ABN9W2I7</accession>
<dbReference type="InterPro" id="IPR044880">
    <property type="entry name" value="NCX_ion-bd_dom_sf"/>
</dbReference>
<feature type="transmembrane region" description="Helical" evidence="8">
    <location>
        <begin position="324"/>
        <end position="343"/>
    </location>
</feature>
<dbReference type="PANTHER" id="PTHR31503:SF22">
    <property type="entry name" value="VACUOLAR CALCIUM ION TRANSPORTER"/>
    <property type="match status" value="1"/>
</dbReference>
<feature type="non-terminal residue" evidence="10">
    <location>
        <position position="1"/>
    </location>
</feature>
<evidence type="ECO:0000256" key="3">
    <source>
        <dbReference type="ARBA" id="ARBA00022692"/>
    </source>
</evidence>
<comment type="subcellular location">
    <subcellularLocation>
        <location evidence="1">Endomembrane system</location>
        <topology evidence="1">Multi-pass membrane protein</topology>
    </subcellularLocation>
</comment>
<dbReference type="PANTHER" id="PTHR31503">
    <property type="entry name" value="VACUOLAR CALCIUM ION TRANSPORTER"/>
    <property type="match status" value="1"/>
</dbReference>
<feature type="transmembrane region" description="Helical" evidence="8">
    <location>
        <begin position="529"/>
        <end position="555"/>
    </location>
</feature>
<feature type="domain" description="Sodium/calcium exchanger membrane region" evidence="9">
    <location>
        <begin position="463"/>
        <end position="605"/>
    </location>
</feature>
<evidence type="ECO:0000256" key="6">
    <source>
        <dbReference type="ARBA" id="ARBA00023136"/>
    </source>
</evidence>
<feature type="region of interest" description="Disordered" evidence="7">
    <location>
        <begin position="1"/>
        <end position="140"/>
    </location>
</feature>
<feature type="transmembrane region" description="Helical" evidence="8">
    <location>
        <begin position="393"/>
        <end position="410"/>
    </location>
</feature>